<reference evidence="1 2" key="1">
    <citation type="journal article" date="2018" name="Biodegradation">
        <title>1,4-Dioxane degradation characteristics of Rhodococcus aetherivorans JCM 14343.</title>
        <authorList>
            <person name="Inoue D."/>
            <person name="Tsunoda T."/>
            <person name="Yamamoto N."/>
            <person name="Ike M."/>
            <person name="Sei K."/>
        </authorList>
    </citation>
    <scope>NUCLEOTIDE SEQUENCE [LARGE SCALE GENOMIC DNA]</scope>
    <source>
        <strain evidence="1 2">JCM 14343</strain>
    </source>
</reference>
<sequence length="41" mass="5061">MAEDYKLKFESCQRRVNTLEHEIETIEHIRNVADQMRWRAL</sequence>
<evidence type="ECO:0000313" key="2">
    <source>
        <dbReference type="Proteomes" id="UP000325466"/>
    </source>
</evidence>
<protein>
    <submittedName>
        <fullName evidence="1">Uncharacterized protein</fullName>
    </submittedName>
</protein>
<organism evidence="1 2">
    <name type="scientific">Rhodococcus aetherivorans</name>
    <dbReference type="NCBI Taxonomy" id="191292"/>
    <lineage>
        <taxon>Bacteria</taxon>
        <taxon>Bacillati</taxon>
        <taxon>Actinomycetota</taxon>
        <taxon>Actinomycetes</taxon>
        <taxon>Mycobacteriales</taxon>
        <taxon>Nocardiaceae</taxon>
        <taxon>Rhodococcus</taxon>
    </lineage>
</organism>
<dbReference type="EMBL" id="BLAH01000096">
    <property type="protein sequence ID" value="GES38673.1"/>
    <property type="molecule type" value="Genomic_DNA"/>
</dbReference>
<evidence type="ECO:0000313" key="1">
    <source>
        <dbReference type="EMBL" id="GES38673.1"/>
    </source>
</evidence>
<accession>A0ABQ0YPZ2</accession>
<keyword evidence="2" id="KW-1185">Reference proteome</keyword>
<proteinExistence type="predicted"/>
<gene>
    <name evidence="1" type="ORF">RAJCM14343_3938</name>
</gene>
<dbReference type="Proteomes" id="UP000325466">
    <property type="component" value="Unassembled WGS sequence"/>
</dbReference>
<name>A0ABQ0YPZ2_9NOCA</name>
<comment type="caution">
    <text evidence="1">The sequence shown here is derived from an EMBL/GenBank/DDBJ whole genome shotgun (WGS) entry which is preliminary data.</text>
</comment>